<dbReference type="EMBL" id="CP001293">
    <property type="protein sequence ID" value="ACK74066.1"/>
    <property type="molecule type" value="Genomic_DNA"/>
</dbReference>
<reference evidence="2" key="1">
    <citation type="journal article" date="2011" name="MBio">
        <title>Novel metabolic attributes of the genus Cyanothece, comprising a group of unicellular nitrogen-fixing Cyanobacteria.</title>
        <authorList>
            <person name="Bandyopadhyay A."/>
            <person name="Elvitigala T."/>
            <person name="Welsh E."/>
            <person name="Stockel J."/>
            <person name="Liberton M."/>
            <person name="Min H."/>
            <person name="Sherman L.A."/>
            <person name="Pakrasi H.B."/>
        </authorList>
    </citation>
    <scope>NUCLEOTIDE SEQUENCE [LARGE SCALE GENOMIC DNA]</scope>
    <source>
        <strain evidence="2">PCC 7424</strain>
        <plasmid evidence="2">pP742402</plasmid>
    </source>
</reference>
<keyword evidence="2" id="KW-1185">Reference proteome</keyword>
<evidence type="ECO:0000313" key="2">
    <source>
        <dbReference type="Proteomes" id="UP000002384"/>
    </source>
</evidence>
<proteinExistence type="predicted"/>
<organism evidence="1 2">
    <name type="scientific">Gloeothece citriformis (strain PCC 7424)</name>
    <name type="common">Cyanothece sp. (strain PCC 7424)</name>
    <dbReference type="NCBI Taxonomy" id="65393"/>
    <lineage>
        <taxon>Bacteria</taxon>
        <taxon>Bacillati</taxon>
        <taxon>Cyanobacteriota</taxon>
        <taxon>Cyanophyceae</taxon>
        <taxon>Oscillatoriophycideae</taxon>
        <taxon>Chroococcales</taxon>
        <taxon>Aphanothecaceae</taxon>
        <taxon>Gloeothece</taxon>
        <taxon>Gloeothece citriformis</taxon>
    </lineage>
</organism>
<protein>
    <submittedName>
        <fullName evidence="1">Uncharacterized protein</fullName>
    </submittedName>
</protein>
<dbReference type="HOGENOM" id="CLU_1324593_0_0_3"/>
<name>B7KMP4_GLOC7</name>
<dbReference type="Proteomes" id="UP000002384">
    <property type="component" value="Plasmid pP742402"/>
</dbReference>
<dbReference type="AlphaFoldDB" id="B7KMP4"/>
<accession>B7KMP4</accession>
<dbReference type="RefSeq" id="WP_012599573.1">
    <property type="nucleotide sequence ID" value="NC_011737.1"/>
</dbReference>
<geneLocation type="plasmid" evidence="1 2">
    <name>pP742402</name>
</geneLocation>
<dbReference type="KEGG" id="cyc:PCC7424_5497"/>
<gene>
    <name evidence="1" type="ordered locus">PCC7424_5497</name>
</gene>
<sequence length="207" mass="24362">MSADKNLLTPTTNLIPISPVDRQFHLLVQQLSIGLDVNPIIAGQPFYQANLNDIKLELPSLLEKGNSQQVFDYSINYPYRGRFLKAKYDLLKADKNKAHIHHWRHLQPIDENILTQNWQTRLDLWLITNQLKYDPSQVQITYWFITPFKLVEITLLYNDKLHREFTEVIDSFCSQSYPIKAQEKLNLAFQGQISWQEYIDSIPEYPI</sequence>
<evidence type="ECO:0000313" key="1">
    <source>
        <dbReference type="EMBL" id="ACK74066.1"/>
    </source>
</evidence>
<keyword evidence="1" id="KW-0614">Plasmid</keyword>